<dbReference type="AlphaFoldDB" id="E3IW54"/>
<dbReference type="HOGENOM" id="CLU_201759_0_0_11"/>
<keyword evidence="3" id="KW-1185">Reference proteome</keyword>
<name>E3IW54_PSEI1</name>
<dbReference type="KEGG" id="fri:FraEuI1c_0818"/>
<feature type="region of interest" description="Disordered" evidence="1">
    <location>
        <begin position="1"/>
        <end position="26"/>
    </location>
</feature>
<evidence type="ECO:0000256" key="1">
    <source>
        <dbReference type="SAM" id="MobiDB-lite"/>
    </source>
</evidence>
<sequence>MPAGRHARRPRWRRRQPADAPTPEPRIFSDDGLPVFVVPHGDFVACSYAGCGALRLVEDVAAKAPCSACGRL</sequence>
<gene>
    <name evidence="2" type="ordered locus">FraEuI1c_0818</name>
</gene>
<dbReference type="EMBL" id="CP002299">
    <property type="protein sequence ID" value="ADP78896.1"/>
    <property type="molecule type" value="Genomic_DNA"/>
</dbReference>
<evidence type="ECO:0000313" key="3">
    <source>
        <dbReference type="Proteomes" id="UP000002484"/>
    </source>
</evidence>
<evidence type="ECO:0000313" key="2">
    <source>
        <dbReference type="EMBL" id="ADP78896.1"/>
    </source>
</evidence>
<accession>E3IW54</accession>
<dbReference type="InParanoid" id="E3IW54"/>
<feature type="compositionally biased region" description="Basic residues" evidence="1">
    <location>
        <begin position="1"/>
        <end position="15"/>
    </location>
</feature>
<dbReference type="Proteomes" id="UP000002484">
    <property type="component" value="Chromosome"/>
</dbReference>
<organism evidence="2 3">
    <name type="scientific">Pseudofrankia inefficax (strain DSM 45817 / CECT 9037 / DDB 130130 / EuI1c)</name>
    <name type="common">Frankia inefficax</name>
    <dbReference type="NCBI Taxonomy" id="298654"/>
    <lineage>
        <taxon>Bacteria</taxon>
        <taxon>Bacillati</taxon>
        <taxon>Actinomycetota</taxon>
        <taxon>Actinomycetes</taxon>
        <taxon>Frankiales</taxon>
        <taxon>Frankiaceae</taxon>
        <taxon>Pseudofrankia</taxon>
    </lineage>
</organism>
<reference evidence="2 3" key="1">
    <citation type="submission" date="2010-10" db="EMBL/GenBank/DDBJ databases">
        <title>Complete sequence of Frankia sp. EuI1c.</title>
        <authorList>
            <consortium name="US DOE Joint Genome Institute"/>
            <person name="Lucas S."/>
            <person name="Copeland A."/>
            <person name="Lapidus A."/>
            <person name="Cheng J.-F."/>
            <person name="Bruce D."/>
            <person name="Goodwin L."/>
            <person name="Pitluck S."/>
            <person name="Chertkov O."/>
            <person name="Detter J.C."/>
            <person name="Han C."/>
            <person name="Tapia R."/>
            <person name="Land M."/>
            <person name="Hauser L."/>
            <person name="Jeffries C."/>
            <person name="Kyrpides N."/>
            <person name="Ivanova N."/>
            <person name="Mikhailova N."/>
            <person name="Beauchemin N."/>
            <person name="Sen A."/>
            <person name="Sur S.A."/>
            <person name="Gtari M."/>
            <person name="Wall L."/>
            <person name="Tisa L."/>
            <person name="Woyke T."/>
        </authorList>
    </citation>
    <scope>NUCLEOTIDE SEQUENCE [LARGE SCALE GENOMIC DNA]</scope>
    <source>
        <strain evidence="3">DSM 45817 / CECT 9037 / EuI1c</strain>
    </source>
</reference>
<proteinExistence type="predicted"/>
<protein>
    <submittedName>
        <fullName evidence="2">Uncharacterized protein</fullName>
    </submittedName>
</protein>